<keyword evidence="1" id="KW-0472">Membrane</keyword>
<organism evidence="2 3">
    <name type="scientific">Trichinella spiralis</name>
    <name type="common">Trichina worm</name>
    <dbReference type="NCBI Taxonomy" id="6334"/>
    <lineage>
        <taxon>Eukaryota</taxon>
        <taxon>Metazoa</taxon>
        <taxon>Ecdysozoa</taxon>
        <taxon>Nematoda</taxon>
        <taxon>Enoplea</taxon>
        <taxon>Dorylaimia</taxon>
        <taxon>Trichinellida</taxon>
        <taxon>Trichinellidae</taxon>
        <taxon>Trichinella</taxon>
    </lineage>
</organism>
<keyword evidence="1" id="KW-0812">Transmembrane</keyword>
<gene>
    <name evidence="2" type="ORF">TSPI_08183</name>
</gene>
<evidence type="ECO:0000313" key="3">
    <source>
        <dbReference type="Proteomes" id="UP001558632"/>
    </source>
</evidence>
<accession>A0ABR3K0D8</accession>
<keyword evidence="1" id="KW-1133">Transmembrane helix</keyword>
<evidence type="ECO:0000256" key="1">
    <source>
        <dbReference type="SAM" id="Phobius"/>
    </source>
</evidence>
<reference evidence="2 3" key="1">
    <citation type="submission" date="2024-07" db="EMBL/GenBank/DDBJ databases">
        <title>Enhanced genomic and transcriptomic resources for Trichinella pseudospiralis and T. spiralis underpin the discovery of pronounced molecular differences between stages and species.</title>
        <authorList>
            <person name="Pasi K.K."/>
            <person name="La Rosa G."/>
            <person name="Gomez-Morales M.A."/>
            <person name="Tosini F."/>
            <person name="Sumanam S."/>
            <person name="Young N.D."/>
            <person name="Chang B.C."/>
            <person name="Robin G.B."/>
        </authorList>
    </citation>
    <scope>NUCLEOTIDE SEQUENCE [LARGE SCALE GENOMIC DNA]</scope>
    <source>
        <strain evidence="2">ISS534</strain>
    </source>
</reference>
<sequence length="145" mass="16504">MSSLLNIVLRYYFSFLFITYLTGSSFYYRIMMMLSRASALLFALTTFVAILENPFLCLLVVLLLTAVLIKPDIVQICLPKIANALDMAVHKVQNDCSNLSSANVTESQPRRPLSRDFFNGRLLLTLQVPIMTDHFEMLAKEDDNE</sequence>
<protein>
    <submittedName>
        <fullName evidence="2">Cobyric acid synthase</fullName>
    </submittedName>
</protein>
<feature type="transmembrane region" description="Helical" evidence="1">
    <location>
        <begin position="12"/>
        <end position="28"/>
    </location>
</feature>
<proteinExistence type="predicted"/>
<dbReference type="EMBL" id="JBEUSY010000566">
    <property type="protein sequence ID" value="KAL1226577.1"/>
    <property type="molecule type" value="Genomic_DNA"/>
</dbReference>
<evidence type="ECO:0000313" key="2">
    <source>
        <dbReference type="EMBL" id="KAL1226577.1"/>
    </source>
</evidence>
<dbReference type="Proteomes" id="UP001558632">
    <property type="component" value="Unassembled WGS sequence"/>
</dbReference>
<keyword evidence="3" id="KW-1185">Reference proteome</keyword>
<comment type="caution">
    <text evidence="2">The sequence shown here is derived from an EMBL/GenBank/DDBJ whole genome shotgun (WGS) entry which is preliminary data.</text>
</comment>
<feature type="transmembrane region" description="Helical" evidence="1">
    <location>
        <begin position="40"/>
        <end position="69"/>
    </location>
</feature>
<name>A0ABR3K0D8_TRISP</name>